<keyword evidence="2" id="KW-1185">Reference proteome</keyword>
<gene>
    <name evidence="1" type="ORF">KIW84_012461</name>
</gene>
<accession>A0A9D5GWD7</accession>
<evidence type="ECO:0008006" key="3">
    <source>
        <dbReference type="Google" id="ProtNLM"/>
    </source>
</evidence>
<dbReference type="PANTHER" id="PTHR35046:SF18">
    <property type="entry name" value="RNA-DIRECTED DNA POLYMERASE"/>
    <property type="match status" value="1"/>
</dbReference>
<reference evidence="1 2" key="1">
    <citation type="journal article" date="2022" name="Nat. Genet.">
        <title>Improved pea reference genome and pan-genome highlight genomic features and evolutionary characteristics.</title>
        <authorList>
            <person name="Yang T."/>
            <person name="Liu R."/>
            <person name="Luo Y."/>
            <person name="Hu S."/>
            <person name="Wang D."/>
            <person name="Wang C."/>
            <person name="Pandey M.K."/>
            <person name="Ge S."/>
            <person name="Xu Q."/>
            <person name="Li N."/>
            <person name="Li G."/>
            <person name="Huang Y."/>
            <person name="Saxena R.K."/>
            <person name="Ji Y."/>
            <person name="Li M."/>
            <person name="Yan X."/>
            <person name="He Y."/>
            <person name="Liu Y."/>
            <person name="Wang X."/>
            <person name="Xiang C."/>
            <person name="Varshney R.K."/>
            <person name="Ding H."/>
            <person name="Gao S."/>
            <person name="Zong X."/>
        </authorList>
    </citation>
    <scope>NUCLEOTIDE SEQUENCE [LARGE SCALE GENOMIC DNA]</scope>
    <source>
        <strain evidence="1 2">cv. Zhongwan 6</strain>
    </source>
</reference>
<dbReference type="Gramene" id="Psat01G0246100-T1">
    <property type="protein sequence ID" value="KAI5443820.1"/>
    <property type="gene ID" value="KIW84_012461"/>
</dbReference>
<dbReference type="EMBL" id="JAMSHJ010000001">
    <property type="protein sequence ID" value="KAI5443820.1"/>
    <property type="molecule type" value="Genomic_DNA"/>
</dbReference>
<organism evidence="1 2">
    <name type="scientific">Pisum sativum</name>
    <name type="common">Garden pea</name>
    <name type="synonym">Lathyrus oleraceus</name>
    <dbReference type="NCBI Taxonomy" id="3888"/>
    <lineage>
        <taxon>Eukaryota</taxon>
        <taxon>Viridiplantae</taxon>
        <taxon>Streptophyta</taxon>
        <taxon>Embryophyta</taxon>
        <taxon>Tracheophyta</taxon>
        <taxon>Spermatophyta</taxon>
        <taxon>Magnoliopsida</taxon>
        <taxon>eudicotyledons</taxon>
        <taxon>Gunneridae</taxon>
        <taxon>Pentapetalae</taxon>
        <taxon>rosids</taxon>
        <taxon>fabids</taxon>
        <taxon>Fabales</taxon>
        <taxon>Fabaceae</taxon>
        <taxon>Papilionoideae</taxon>
        <taxon>50 kb inversion clade</taxon>
        <taxon>NPAAA clade</taxon>
        <taxon>Hologalegina</taxon>
        <taxon>IRL clade</taxon>
        <taxon>Fabeae</taxon>
        <taxon>Lathyrus</taxon>
    </lineage>
</organism>
<name>A0A9D5GWD7_PEA</name>
<sequence length="236" mass="27791">MGGEHVRVLRGGNNHRVVIVENLSSEEEEPYEKKNDVNRFFDVMGVPENKQFKMQQSDKSIVVVWLDKLVIQRQRKRKGLVRTWRRMKLLMLKQFLREDYEQIIYKIYIECVQEKRTVIGYTYEFMRFSEHNELGESEIQKVARYLSGFKESLQNNMGEKEKSLATRDSNLKNNGINIPSNIQQGKALVYRKNNPNAKSTGDMCNHCNGRGHRSNVCLTRRVIVVAEEMEEEEERE</sequence>
<evidence type="ECO:0000313" key="1">
    <source>
        <dbReference type="EMBL" id="KAI5443820.1"/>
    </source>
</evidence>
<dbReference type="AlphaFoldDB" id="A0A9D5GWD7"/>
<comment type="caution">
    <text evidence="1">The sequence shown here is derived from an EMBL/GenBank/DDBJ whole genome shotgun (WGS) entry which is preliminary data.</text>
</comment>
<dbReference type="PANTHER" id="PTHR35046">
    <property type="entry name" value="ZINC KNUCKLE (CCHC-TYPE) FAMILY PROTEIN"/>
    <property type="match status" value="1"/>
</dbReference>
<protein>
    <recommendedName>
        <fullName evidence="3">Retrotransposon gag domain-containing protein</fullName>
    </recommendedName>
</protein>
<dbReference type="Proteomes" id="UP001058974">
    <property type="component" value="Chromosome 1"/>
</dbReference>
<proteinExistence type="predicted"/>
<evidence type="ECO:0000313" key="2">
    <source>
        <dbReference type="Proteomes" id="UP001058974"/>
    </source>
</evidence>